<dbReference type="EMBL" id="GBXM01108492">
    <property type="protein sequence ID" value="JAH00085.1"/>
    <property type="molecule type" value="Transcribed_RNA"/>
</dbReference>
<evidence type="ECO:0000313" key="1">
    <source>
        <dbReference type="EMBL" id="JAH00085.1"/>
    </source>
</evidence>
<sequence length="21" mass="2372">MVLPARLPSRYALPILRCSKS</sequence>
<name>A0A0E9P7Q9_ANGAN</name>
<proteinExistence type="predicted"/>
<dbReference type="AlphaFoldDB" id="A0A0E9P7Q9"/>
<accession>A0A0E9P7Q9</accession>
<organism evidence="1">
    <name type="scientific">Anguilla anguilla</name>
    <name type="common">European freshwater eel</name>
    <name type="synonym">Muraena anguilla</name>
    <dbReference type="NCBI Taxonomy" id="7936"/>
    <lineage>
        <taxon>Eukaryota</taxon>
        <taxon>Metazoa</taxon>
        <taxon>Chordata</taxon>
        <taxon>Craniata</taxon>
        <taxon>Vertebrata</taxon>
        <taxon>Euteleostomi</taxon>
        <taxon>Actinopterygii</taxon>
        <taxon>Neopterygii</taxon>
        <taxon>Teleostei</taxon>
        <taxon>Anguilliformes</taxon>
        <taxon>Anguillidae</taxon>
        <taxon>Anguilla</taxon>
    </lineage>
</organism>
<protein>
    <submittedName>
        <fullName evidence="1">Uncharacterized protein</fullName>
    </submittedName>
</protein>
<reference evidence="1" key="2">
    <citation type="journal article" date="2015" name="Fish Shellfish Immunol.">
        <title>Early steps in the European eel (Anguilla anguilla)-Vibrio vulnificus interaction in the gills: Role of the RtxA13 toxin.</title>
        <authorList>
            <person name="Callol A."/>
            <person name="Pajuelo D."/>
            <person name="Ebbesson L."/>
            <person name="Teles M."/>
            <person name="MacKenzie S."/>
            <person name="Amaro C."/>
        </authorList>
    </citation>
    <scope>NUCLEOTIDE SEQUENCE</scope>
</reference>
<reference evidence="1" key="1">
    <citation type="submission" date="2014-11" db="EMBL/GenBank/DDBJ databases">
        <authorList>
            <person name="Amaro Gonzalez C."/>
        </authorList>
    </citation>
    <scope>NUCLEOTIDE SEQUENCE</scope>
</reference>